<dbReference type="AlphaFoldDB" id="A0A4W5LZJ5"/>
<evidence type="ECO:0000313" key="2">
    <source>
        <dbReference type="Ensembl" id="ENSHHUP00000030400.1"/>
    </source>
</evidence>
<dbReference type="Ensembl" id="ENSHHUT00000031665.1">
    <property type="protein sequence ID" value="ENSHHUP00000030400.1"/>
    <property type="gene ID" value="ENSHHUG00000019356.1"/>
</dbReference>
<evidence type="ECO:0000313" key="3">
    <source>
        <dbReference type="Proteomes" id="UP000314982"/>
    </source>
</evidence>
<reference evidence="2" key="2">
    <citation type="submission" date="2025-08" db="UniProtKB">
        <authorList>
            <consortium name="Ensembl"/>
        </authorList>
    </citation>
    <scope>IDENTIFICATION</scope>
</reference>
<dbReference type="SMART" id="SM00034">
    <property type="entry name" value="CLECT"/>
    <property type="match status" value="1"/>
</dbReference>
<proteinExistence type="predicted"/>
<dbReference type="SUPFAM" id="SSF56436">
    <property type="entry name" value="C-type lectin-like"/>
    <property type="match status" value="1"/>
</dbReference>
<sequence length="142" mass="16514">MQYKELEKLQSENYRDLINMILKQDGWKYINSGLYYISTETRSWDESRRYCQNKGLDLAIINSEEEQAFLIGVASAKKLDGVWIGLSPNTKEMSTWGKRGAQQGDCANLRVYESPAVKEVTGEQCRTQKYFICEKYLMLNKM</sequence>
<organism evidence="2 3">
    <name type="scientific">Hucho hucho</name>
    <name type="common">huchen</name>
    <dbReference type="NCBI Taxonomy" id="62062"/>
    <lineage>
        <taxon>Eukaryota</taxon>
        <taxon>Metazoa</taxon>
        <taxon>Chordata</taxon>
        <taxon>Craniata</taxon>
        <taxon>Vertebrata</taxon>
        <taxon>Euteleostomi</taxon>
        <taxon>Actinopterygii</taxon>
        <taxon>Neopterygii</taxon>
        <taxon>Teleostei</taxon>
        <taxon>Protacanthopterygii</taxon>
        <taxon>Salmoniformes</taxon>
        <taxon>Salmonidae</taxon>
        <taxon>Salmoninae</taxon>
        <taxon>Hucho</taxon>
    </lineage>
</organism>
<feature type="domain" description="C-type lectin" evidence="1">
    <location>
        <begin position="30"/>
        <end position="134"/>
    </location>
</feature>
<dbReference type="PANTHER" id="PTHR22803">
    <property type="entry name" value="MANNOSE, PHOSPHOLIPASE, LECTIN RECEPTOR RELATED"/>
    <property type="match status" value="1"/>
</dbReference>
<dbReference type="Proteomes" id="UP000314982">
    <property type="component" value="Unassembled WGS sequence"/>
</dbReference>
<dbReference type="InterPro" id="IPR001304">
    <property type="entry name" value="C-type_lectin-like"/>
</dbReference>
<reference evidence="3" key="1">
    <citation type="submission" date="2018-06" db="EMBL/GenBank/DDBJ databases">
        <title>Genome assembly of Danube salmon.</title>
        <authorList>
            <person name="Macqueen D.J."/>
            <person name="Gundappa M.K."/>
        </authorList>
    </citation>
    <scope>NUCLEOTIDE SEQUENCE [LARGE SCALE GENOMIC DNA]</scope>
</reference>
<dbReference type="InterPro" id="IPR050111">
    <property type="entry name" value="C-type_lectin/snaclec_domain"/>
</dbReference>
<accession>A0A4W5LZJ5</accession>
<dbReference type="Gene3D" id="3.10.100.10">
    <property type="entry name" value="Mannose-Binding Protein A, subunit A"/>
    <property type="match status" value="1"/>
</dbReference>
<reference evidence="2" key="3">
    <citation type="submission" date="2025-09" db="UniProtKB">
        <authorList>
            <consortium name="Ensembl"/>
        </authorList>
    </citation>
    <scope>IDENTIFICATION</scope>
</reference>
<dbReference type="PROSITE" id="PS50041">
    <property type="entry name" value="C_TYPE_LECTIN_2"/>
    <property type="match status" value="1"/>
</dbReference>
<name>A0A4W5LZJ5_9TELE</name>
<dbReference type="STRING" id="62062.ENSHHUP00000030400"/>
<dbReference type="InterPro" id="IPR016187">
    <property type="entry name" value="CTDL_fold"/>
</dbReference>
<dbReference type="Pfam" id="PF00059">
    <property type="entry name" value="Lectin_C"/>
    <property type="match status" value="1"/>
</dbReference>
<dbReference type="InterPro" id="IPR016186">
    <property type="entry name" value="C-type_lectin-like/link_sf"/>
</dbReference>
<keyword evidence="3" id="KW-1185">Reference proteome</keyword>
<evidence type="ECO:0000259" key="1">
    <source>
        <dbReference type="PROSITE" id="PS50041"/>
    </source>
</evidence>
<protein>
    <recommendedName>
        <fullName evidence="1">C-type lectin domain-containing protein</fullName>
    </recommendedName>
</protein>